<name>A0AAV7W5J1_PLEWA</name>
<reference evidence="2" key="1">
    <citation type="journal article" date="2022" name="bioRxiv">
        <title>Sequencing and chromosome-scale assembly of the giantPleurodeles waltlgenome.</title>
        <authorList>
            <person name="Brown T."/>
            <person name="Elewa A."/>
            <person name="Iarovenko S."/>
            <person name="Subramanian E."/>
            <person name="Araus A.J."/>
            <person name="Petzold A."/>
            <person name="Susuki M."/>
            <person name="Suzuki K.-i.T."/>
            <person name="Hayashi T."/>
            <person name="Toyoda A."/>
            <person name="Oliveira C."/>
            <person name="Osipova E."/>
            <person name="Leigh N.D."/>
            <person name="Simon A."/>
            <person name="Yun M.H."/>
        </authorList>
    </citation>
    <scope>NUCLEOTIDE SEQUENCE</scope>
    <source>
        <strain evidence="2">20211129_DDA</strain>
        <tissue evidence="2">Liver</tissue>
    </source>
</reference>
<evidence type="ECO:0000256" key="1">
    <source>
        <dbReference type="SAM" id="MobiDB-lite"/>
    </source>
</evidence>
<proteinExistence type="predicted"/>
<dbReference type="Proteomes" id="UP001066276">
    <property type="component" value="Chromosome 1_2"/>
</dbReference>
<organism evidence="2 3">
    <name type="scientific">Pleurodeles waltl</name>
    <name type="common">Iberian ribbed newt</name>
    <dbReference type="NCBI Taxonomy" id="8319"/>
    <lineage>
        <taxon>Eukaryota</taxon>
        <taxon>Metazoa</taxon>
        <taxon>Chordata</taxon>
        <taxon>Craniata</taxon>
        <taxon>Vertebrata</taxon>
        <taxon>Euteleostomi</taxon>
        <taxon>Amphibia</taxon>
        <taxon>Batrachia</taxon>
        <taxon>Caudata</taxon>
        <taxon>Salamandroidea</taxon>
        <taxon>Salamandridae</taxon>
        <taxon>Pleurodelinae</taxon>
        <taxon>Pleurodeles</taxon>
    </lineage>
</organism>
<evidence type="ECO:0000313" key="2">
    <source>
        <dbReference type="EMBL" id="KAJ1207893.1"/>
    </source>
</evidence>
<dbReference type="AlphaFoldDB" id="A0AAV7W5J1"/>
<sequence length="79" mass="8762">MTPDIRIPGMVKGVKGLRRGEERDAEKLEEMADGGAEQTERRAGNRRGSGIRGRTKTRGDAQKTPRPRRGVAEQDTVLF</sequence>
<comment type="caution">
    <text evidence="2">The sequence shown here is derived from an EMBL/GenBank/DDBJ whole genome shotgun (WGS) entry which is preliminary data.</text>
</comment>
<feature type="compositionally biased region" description="Basic and acidic residues" evidence="1">
    <location>
        <begin position="18"/>
        <end position="30"/>
    </location>
</feature>
<protein>
    <submittedName>
        <fullName evidence="2">Uncharacterized protein</fullName>
    </submittedName>
</protein>
<feature type="region of interest" description="Disordered" evidence="1">
    <location>
        <begin position="1"/>
        <end position="79"/>
    </location>
</feature>
<gene>
    <name evidence="2" type="ORF">NDU88_003283</name>
</gene>
<keyword evidence="3" id="KW-1185">Reference proteome</keyword>
<evidence type="ECO:0000313" key="3">
    <source>
        <dbReference type="Proteomes" id="UP001066276"/>
    </source>
</evidence>
<dbReference type="EMBL" id="JANPWB010000002">
    <property type="protein sequence ID" value="KAJ1207893.1"/>
    <property type="molecule type" value="Genomic_DNA"/>
</dbReference>
<accession>A0AAV7W5J1</accession>